<keyword evidence="11" id="KW-0482">Metalloprotease</keyword>
<comment type="subcellular location">
    <subcellularLocation>
        <location evidence="2">Cell membrane</location>
        <topology evidence="2">Multi-pass membrane protein</topology>
    </subcellularLocation>
</comment>
<dbReference type="CDD" id="cd06158">
    <property type="entry name" value="S2P-M50_like_1"/>
    <property type="match status" value="1"/>
</dbReference>
<feature type="transmembrane region" description="Helical" evidence="13">
    <location>
        <begin position="171"/>
        <end position="192"/>
    </location>
</feature>
<evidence type="ECO:0000313" key="15">
    <source>
        <dbReference type="EMBL" id="MBA2133246.1"/>
    </source>
</evidence>
<accession>A0A8J6LIZ8</accession>
<keyword evidence="6 13" id="KW-0812">Transmembrane</keyword>
<dbReference type="EMBL" id="JAAKDE010000013">
    <property type="protein sequence ID" value="MBA2133246.1"/>
    <property type="molecule type" value="Genomic_DNA"/>
</dbReference>
<keyword evidence="16" id="KW-1185">Reference proteome</keyword>
<feature type="transmembrane region" description="Helical" evidence="13">
    <location>
        <begin position="88"/>
        <end position="109"/>
    </location>
</feature>
<proteinExistence type="inferred from homology"/>
<feature type="domain" description="Peptidase M50" evidence="14">
    <location>
        <begin position="131"/>
        <end position="172"/>
    </location>
</feature>
<evidence type="ECO:0000256" key="7">
    <source>
        <dbReference type="ARBA" id="ARBA00022723"/>
    </source>
</evidence>
<keyword evidence="12 13" id="KW-0472">Membrane</keyword>
<keyword evidence="4" id="KW-1003">Cell membrane</keyword>
<feature type="transmembrane region" description="Helical" evidence="13">
    <location>
        <begin position="48"/>
        <end position="67"/>
    </location>
</feature>
<keyword evidence="8" id="KW-0378">Hydrolase</keyword>
<organism evidence="15 16">
    <name type="scientific">Capillibacterium thermochitinicola</name>
    <dbReference type="NCBI Taxonomy" id="2699427"/>
    <lineage>
        <taxon>Bacteria</taxon>
        <taxon>Bacillati</taxon>
        <taxon>Bacillota</taxon>
        <taxon>Capillibacterium</taxon>
    </lineage>
</organism>
<dbReference type="PANTHER" id="PTHR35864">
    <property type="entry name" value="ZINC METALLOPROTEASE MJ0611-RELATED"/>
    <property type="match status" value="1"/>
</dbReference>
<sequence length="216" mass="24510">MPELYRLILTVPIILFSLVIHEFAHGMVSYKLGDPTPKLMGRLTLSPLAHLDPLGTIMIIITNLRGFGFGWAKPVPVDSRYYRNPAKGFVLVALAGPAANLVLACLFGLPLRLLNLGFWPLAFDSALGFLLFQFFYAGMLLNLSLAFFNLLPIPPLDGSRLVRYFLRGQAFHFYTQLERHGFIILFALLFIFNRPFNRFFSILMNFGSFLITGFWI</sequence>
<keyword evidence="10 13" id="KW-1133">Transmembrane helix</keyword>
<evidence type="ECO:0000256" key="12">
    <source>
        <dbReference type="ARBA" id="ARBA00023136"/>
    </source>
</evidence>
<evidence type="ECO:0000256" key="10">
    <source>
        <dbReference type="ARBA" id="ARBA00022989"/>
    </source>
</evidence>
<evidence type="ECO:0000256" key="2">
    <source>
        <dbReference type="ARBA" id="ARBA00004651"/>
    </source>
</evidence>
<evidence type="ECO:0000256" key="5">
    <source>
        <dbReference type="ARBA" id="ARBA00022670"/>
    </source>
</evidence>
<name>A0A8J6LIZ8_9FIRM</name>
<dbReference type="PANTHER" id="PTHR35864:SF1">
    <property type="entry name" value="ZINC METALLOPROTEASE YWHC-RELATED"/>
    <property type="match status" value="1"/>
</dbReference>
<dbReference type="GO" id="GO:0005886">
    <property type="term" value="C:plasma membrane"/>
    <property type="evidence" value="ECO:0007669"/>
    <property type="project" value="UniProtKB-SubCell"/>
</dbReference>
<evidence type="ECO:0000313" key="16">
    <source>
        <dbReference type="Proteomes" id="UP000657177"/>
    </source>
</evidence>
<feature type="transmembrane region" description="Helical" evidence="13">
    <location>
        <begin position="7"/>
        <end position="28"/>
    </location>
</feature>
<comment type="caution">
    <text evidence="15">The sequence shown here is derived from an EMBL/GenBank/DDBJ whole genome shotgun (WGS) entry which is preliminary data.</text>
</comment>
<comment type="similarity">
    <text evidence="3">Belongs to the peptidase M50B family.</text>
</comment>
<dbReference type="InterPro" id="IPR044537">
    <property type="entry name" value="Rip2-like"/>
</dbReference>
<feature type="transmembrane region" description="Helical" evidence="13">
    <location>
        <begin position="129"/>
        <end position="151"/>
    </location>
</feature>
<protein>
    <submittedName>
        <fullName evidence="15">Site-2 protease family protein</fullName>
    </submittedName>
</protein>
<evidence type="ECO:0000256" key="1">
    <source>
        <dbReference type="ARBA" id="ARBA00001947"/>
    </source>
</evidence>
<dbReference type="InterPro" id="IPR008915">
    <property type="entry name" value="Peptidase_M50"/>
</dbReference>
<dbReference type="RefSeq" id="WP_181339703.1">
    <property type="nucleotide sequence ID" value="NZ_JAAKDE010000013.1"/>
</dbReference>
<keyword evidence="9" id="KW-0862">Zinc</keyword>
<evidence type="ECO:0000256" key="11">
    <source>
        <dbReference type="ARBA" id="ARBA00023049"/>
    </source>
</evidence>
<dbReference type="GO" id="GO:0008237">
    <property type="term" value="F:metallopeptidase activity"/>
    <property type="evidence" value="ECO:0007669"/>
    <property type="project" value="UniProtKB-KW"/>
</dbReference>
<evidence type="ECO:0000256" key="3">
    <source>
        <dbReference type="ARBA" id="ARBA00007931"/>
    </source>
</evidence>
<keyword evidence="7" id="KW-0479">Metal-binding</keyword>
<evidence type="ECO:0000256" key="6">
    <source>
        <dbReference type="ARBA" id="ARBA00022692"/>
    </source>
</evidence>
<dbReference type="InterPro" id="IPR052348">
    <property type="entry name" value="Metallopeptidase_M50B"/>
</dbReference>
<comment type="cofactor">
    <cofactor evidence="1">
        <name>Zn(2+)</name>
        <dbReference type="ChEBI" id="CHEBI:29105"/>
    </cofactor>
</comment>
<evidence type="ECO:0000259" key="14">
    <source>
        <dbReference type="Pfam" id="PF02163"/>
    </source>
</evidence>
<feature type="transmembrane region" description="Helical" evidence="13">
    <location>
        <begin position="198"/>
        <end position="215"/>
    </location>
</feature>
<dbReference type="GO" id="GO:0006508">
    <property type="term" value="P:proteolysis"/>
    <property type="evidence" value="ECO:0007669"/>
    <property type="project" value="UniProtKB-KW"/>
</dbReference>
<dbReference type="AlphaFoldDB" id="A0A8J6LIZ8"/>
<dbReference type="Pfam" id="PF02163">
    <property type="entry name" value="Peptidase_M50"/>
    <property type="match status" value="1"/>
</dbReference>
<dbReference type="Proteomes" id="UP000657177">
    <property type="component" value="Unassembled WGS sequence"/>
</dbReference>
<evidence type="ECO:0000256" key="9">
    <source>
        <dbReference type="ARBA" id="ARBA00022833"/>
    </source>
</evidence>
<reference evidence="15" key="1">
    <citation type="submission" date="2020-06" db="EMBL/GenBank/DDBJ databases">
        <title>Novel chitinolytic bacterium.</title>
        <authorList>
            <person name="Ungkulpasvich U."/>
            <person name="Kosugi A."/>
            <person name="Uke A."/>
        </authorList>
    </citation>
    <scope>NUCLEOTIDE SEQUENCE</scope>
    <source>
        <strain evidence="15">UUS1-1</strain>
    </source>
</reference>
<keyword evidence="5 15" id="KW-0645">Protease</keyword>
<gene>
    <name evidence="15" type="ORF">G5B42_06790</name>
</gene>
<evidence type="ECO:0000256" key="13">
    <source>
        <dbReference type="SAM" id="Phobius"/>
    </source>
</evidence>
<evidence type="ECO:0000256" key="8">
    <source>
        <dbReference type="ARBA" id="ARBA00022801"/>
    </source>
</evidence>
<evidence type="ECO:0000256" key="4">
    <source>
        <dbReference type="ARBA" id="ARBA00022475"/>
    </source>
</evidence>
<dbReference type="GO" id="GO:0046872">
    <property type="term" value="F:metal ion binding"/>
    <property type="evidence" value="ECO:0007669"/>
    <property type="project" value="UniProtKB-KW"/>
</dbReference>